<dbReference type="InterPro" id="IPR036271">
    <property type="entry name" value="Tet_transcr_reg_TetR-rel_C_sf"/>
</dbReference>
<keyword evidence="2 4" id="KW-0238">DNA-binding</keyword>
<dbReference type="PRINTS" id="PR00455">
    <property type="entry name" value="HTHTETR"/>
</dbReference>
<dbReference type="PANTHER" id="PTHR47506:SF6">
    <property type="entry name" value="HTH-TYPE TRANSCRIPTIONAL REPRESSOR NEMR"/>
    <property type="match status" value="1"/>
</dbReference>
<dbReference type="STRING" id="570947.SAMN05421687_106107"/>
<evidence type="ECO:0000313" key="7">
    <source>
        <dbReference type="Proteomes" id="UP000187608"/>
    </source>
</evidence>
<dbReference type="RefSeq" id="WP_076559191.1">
    <property type="nucleotide sequence ID" value="NZ_FTOC01000006.1"/>
</dbReference>
<evidence type="ECO:0000256" key="3">
    <source>
        <dbReference type="ARBA" id="ARBA00023163"/>
    </source>
</evidence>
<dbReference type="SUPFAM" id="SSF48498">
    <property type="entry name" value="Tetracyclin repressor-like, C-terminal domain"/>
    <property type="match status" value="1"/>
</dbReference>
<dbReference type="GO" id="GO:0003677">
    <property type="term" value="F:DNA binding"/>
    <property type="evidence" value="ECO:0007669"/>
    <property type="project" value="UniProtKB-UniRule"/>
</dbReference>
<organism evidence="6 7">
    <name type="scientific">Salimicrobium flavidum</name>
    <dbReference type="NCBI Taxonomy" id="570947"/>
    <lineage>
        <taxon>Bacteria</taxon>
        <taxon>Bacillati</taxon>
        <taxon>Bacillota</taxon>
        <taxon>Bacilli</taxon>
        <taxon>Bacillales</taxon>
        <taxon>Bacillaceae</taxon>
        <taxon>Salimicrobium</taxon>
    </lineage>
</organism>
<dbReference type="InterPro" id="IPR009057">
    <property type="entry name" value="Homeodomain-like_sf"/>
</dbReference>
<dbReference type="PROSITE" id="PS50977">
    <property type="entry name" value="HTH_TETR_2"/>
    <property type="match status" value="1"/>
</dbReference>
<evidence type="ECO:0000259" key="5">
    <source>
        <dbReference type="PROSITE" id="PS50977"/>
    </source>
</evidence>
<dbReference type="Pfam" id="PF00440">
    <property type="entry name" value="TetR_N"/>
    <property type="match status" value="1"/>
</dbReference>
<proteinExistence type="predicted"/>
<reference evidence="7" key="1">
    <citation type="submission" date="2017-01" db="EMBL/GenBank/DDBJ databases">
        <authorList>
            <person name="Varghese N."/>
            <person name="Submissions S."/>
        </authorList>
    </citation>
    <scope>NUCLEOTIDE SEQUENCE [LARGE SCALE GENOMIC DNA]</scope>
    <source>
        <strain evidence="7">DSM 23127</strain>
    </source>
</reference>
<dbReference type="AlphaFoldDB" id="A0A1N7JIL6"/>
<name>A0A1N7JIL6_9BACI</name>
<sequence>MARHSRKIDILNAASRIVSHQGIFNLTLEAVAKEAGISKGGLLYHFKTKEALVSGMVEHLANNYREKIQSHVNEDTEETGKWTRAFLNVTFNHGYPNKDWNAGLLAAKAVNPELLKPLHDAYREWQHNIENDGLDSVDATLIRLSTDGIWLSELFDVYQIEDYKKKQVYERLMDWLNNLQKENGEQSDTQPINR</sequence>
<dbReference type="OrthoDB" id="9806334at2"/>
<dbReference type="Pfam" id="PF17937">
    <property type="entry name" value="TetR_C_28"/>
    <property type="match status" value="1"/>
</dbReference>
<dbReference type="Gene3D" id="1.10.357.10">
    <property type="entry name" value="Tetracycline Repressor, domain 2"/>
    <property type="match status" value="1"/>
</dbReference>
<dbReference type="SUPFAM" id="SSF46689">
    <property type="entry name" value="Homeodomain-like"/>
    <property type="match status" value="1"/>
</dbReference>
<evidence type="ECO:0000256" key="2">
    <source>
        <dbReference type="ARBA" id="ARBA00023125"/>
    </source>
</evidence>
<accession>A0A1N7JIL6</accession>
<evidence type="ECO:0000256" key="4">
    <source>
        <dbReference type="PROSITE-ProRule" id="PRU00335"/>
    </source>
</evidence>
<dbReference type="Proteomes" id="UP000187608">
    <property type="component" value="Unassembled WGS sequence"/>
</dbReference>
<dbReference type="PANTHER" id="PTHR47506">
    <property type="entry name" value="TRANSCRIPTIONAL REGULATORY PROTEIN"/>
    <property type="match status" value="1"/>
</dbReference>
<keyword evidence="1" id="KW-0805">Transcription regulation</keyword>
<keyword evidence="7" id="KW-1185">Reference proteome</keyword>
<dbReference type="EMBL" id="FTOC01000006">
    <property type="protein sequence ID" value="SIS49150.1"/>
    <property type="molecule type" value="Genomic_DNA"/>
</dbReference>
<dbReference type="InterPro" id="IPR001647">
    <property type="entry name" value="HTH_TetR"/>
</dbReference>
<gene>
    <name evidence="6" type="ORF">SAMN05421687_106107</name>
</gene>
<evidence type="ECO:0000313" key="6">
    <source>
        <dbReference type="EMBL" id="SIS49150.1"/>
    </source>
</evidence>
<evidence type="ECO:0000256" key="1">
    <source>
        <dbReference type="ARBA" id="ARBA00023015"/>
    </source>
</evidence>
<protein>
    <submittedName>
        <fullName evidence="6">Transcriptional regulator, TetR family</fullName>
    </submittedName>
</protein>
<feature type="domain" description="HTH tetR-type" evidence="5">
    <location>
        <begin position="4"/>
        <end position="64"/>
    </location>
</feature>
<dbReference type="InterPro" id="IPR041479">
    <property type="entry name" value="TetR_CgmR_C"/>
</dbReference>
<keyword evidence="3" id="KW-0804">Transcription</keyword>
<feature type="DNA-binding region" description="H-T-H motif" evidence="4">
    <location>
        <begin position="27"/>
        <end position="46"/>
    </location>
</feature>